<sequence>MPVYVYECLENGKAAKVCHPAHVTLT</sequence>
<gene>
    <name evidence="1" type="ORF">METZ01_LOCUS454703</name>
</gene>
<proteinExistence type="predicted"/>
<name>A0A383A2N5_9ZZZZ</name>
<organism evidence="1">
    <name type="scientific">marine metagenome</name>
    <dbReference type="NCBI Taxonomy" id="408172"/>
    <lineage>
        <taxon>unclassified sequences</taxon>
        <taxon>metagenomes</taxon>
        <taxon>ecological metagenomes</taxon>
    </lineage>
</organism>
<dbReference type="EMBL" id="UINC01188566">
    <property type="protein sequence ID" value="SVE01849.1"/>
    <property type="molecule type" value="Genomic_DNA"/>
</dbReference>
<protein>
    <submittedName>
        <fullName evidence="1">Uncharacterized protein</fullName>
    </submittedName>
</protein>
<accession>A0A383A2N5</accession>
<feature type="non-terminal residue" evidence="1">
    <location>
        <position position="26"/>
    </location>
</feature>
<reference evidence="1" key="1">
    <citation type="submission" date="2018-05" db="EMBL/GenBank/DDBJ databases">
        <authorList>
            <person name="Lanie J.A."/>
            <person name="Ng W.-L."/>
            <person name="Kazmierczak K.M."/>
            <person name="Andrzejewski T.M."/>
            <person name="Davidsen T.M."/>
            <person name="Wayne K.J."/>
            <person name="Tettelin H."/>
            <person name="Glass J.I."/>
            <person name="Rusch D."/>
            <person name="Podicherti R."/>
            <person name="Tsui H.-C.T."/>
            <person name="Winkler M.E."/>
        </authorList>
    </citation>
    <scope>NUCLEOTIDE SEQUENCE</scope>
</reference>
<evidence type="ECO:0000313" key="1">
    <source>
        <dbReference type="EMBL" id="SVE01849.1"/>
    </source>
</evidence>
<dbReference type="AlphaFoldDB" id="A0A383A2N5"/>